<dbReference type="EMBL" id="JACYXJ010000002">
    <property type="protein sequence ID" value="MBD8875425.1"/>
    <property type="molecule type" value="Genomic_DNA"/>
</dbReference>
<sequence length="198" mass="22542">MFSVSVNFSRFLADIKALEQRQVPYAVSLALNATIDDVERNTQKSMTRRLDRPTPFTMRGLAKWKANKRKLRASVFFKDAQAGYLEKQETGGIRRPKGRAIPVPVGQRVNKYGNMPKGAIKRLLARKDVFSRKINGVAGIWQRPKGRRKTLKLLVAYQPKATYQPRLGYRAGALKTTQARIGVHFRRSMSQALKTARR</sequence>
<reference evidence="1 2" key="1">
    <citation type="submission" date="2020-09" db="EMBL/GenBank/DDBJ databases">
        <title>The genome sequence of type strain Labrenzia polysiphoniae KACC 19711.</title>
        <authorList>
            <person name="Liu Y."/>
        </authorList>
    </citation>
    <scope>NUCLEOTIDE SEQUENCE [LARGE SCALE GENOMIC DNA]</scope>
    <source>
        <strain evidence="1 2">KACC 19711</strain>
    </source>
</reference>
<organism evidence="1 2">
    <name type="scientific">Roseibium polysiphoniae</name>
    <dbReference type="NCBI Taxonomy" id="2571221"/>
    <lineage>
        <taxon>Bacteria</taxon>
        <taxon>Pseudomonadati</taxon>
        <taxon>Pseudomonadota</taxon>
        <taxon>Alphaproteobacteria</taxon>
        <taxon>Hyphomicrobiales</taxon>
        <taxon>Stappiaceae</taxon>
        <taxon>Roseibium</taxon>
    </lineage>
</organism>
<name>A0ABR9C6C2_9HYPH</name>
<keyword evidence="2" id="KW-1185">Reference proteome</keyword>
<proteinExistence type="predicted"/>
<comment type="caution">
    <text evidence="1">The sequence shown here is derived from an EMBL/GenBank/DDBJ whole genome shotgun (WGS) entry which is preliminary data.</text>
</comment>
<gene>
    <name evidence="1" type="ORF">IG617_03895</name>
</gene>
<evidence type="ECO:0000313" key="2">
    <source>
        <dbReference type="Proteomes" id="UP000615687"/>
    </source>
</evidence>
<protein>
    <submittedName>
        <fullName evidence="1">Uncharacterized protein</fullName>
    </submittedName>
</protein>
<dbReference type="Proteomes" id="UP000615687">
    <property type="component" value="Unassembled WGS sequence"/>
</dbReference>
<accession>A0ABR9C6C2</accession>
<evidence type="ECO:0000313" key="1">
    <source>
        <dbReference type="EMBL" id="MBD8875425.1"/>
    </source>
</evidence>
<dbReference type="RefSeq" id="WP_192107549.1">
    <property type="nucleotide sequence ID" value="NZ_JACYXJ010000002.1"/>
</dbReference>